<feature type="transmembrane region" description="Helical" evidence="1">
    <location>
        <begin position="465"/>
        <end position="483"/>
    </location>
</feature>
<reference evidence="3 4" key="1">
    <citation type="journal article" date="2018" name="BMC Genomics">
        <title>The genome of Naegleria lovaniensis, the basis for a comparative approach to unravel pathogenicity factors of the human pathogenic amoeba N. fowleri.</title>
        <authorList>
            <person name="Liechti N."/>
            <person name="Schurch N."/>
            <person name="Bruggmann R."/>
            <person name="Wittwer M."/>
        </authorList>
    </citation>
    <scope>NUCLEOTIDE SEQUENCE [LARGE SCALE GENOMIC DNA]</scope>
    <source>
        <strain evidence="3 4">ATCC 30569</strain>
    </source>
</reference>
<dbReference type="RefSeq" id="XP_044552917.1">
    <property type="nucleotide sequence ID" value="XM_044693190.1"/>
</dbReference>
<dbReference type="AlphaFoldDB" id="A0AA88GU50"/>
<dbReference type="PROSITE" id="PS50132">
    <property type="entry name" value="RGS"/>
    <property type="match status" value="1"/>
</dbReference>
<dbReference type="Proteomes" id="UP000816034">
    <property type="component" value="Unassembled WGS sequence"/>
</dbReference>
<keyword evidence="4" id="KW-1185">Reference proteome</keyword>
<dbReference type="InterPro" id="IPR016137">
    <property type="entry name" value="RGS"/>
</dbReference>
<feature type="transmembrane region" description="Helical" evidence="1">
    <location>
        <begin position="495"/>
        <end position="518"/>
    </location>
</feature>
<feature type="transmembrane region" description="Helical" evidence="1">
    <location>
        <begin position="539"/>
        <end position="564"/>
    </location>
</feature>
<feature type="transmembrane region" description="Helical" evidence="1">
    <location>
        <begin position="660"/>
        <end position="683"/>
    </location>
</feature>
<accession>A0AA88GU50</accession>
<evidence type="ECO:0000256" key="1">
    <source>
        <dbReference type="SAM" id="Phobius"/>
    </source>
</evidence>
<keyword evidence="1" id="KW-0812">Transmembrane</keyword>
<dbReference type="EMBL" id="PYSW02000009">
    <property type="protein sequence ID" value="KAG2388925.1"/>
    <property type="molecule type" value="Genomic_DNA"/>
</dbReference>
<dbReference type="GeneID" id="68092826"/>
<evidence type="ECO:0000313" key="3">
    <source>
        <dbReference type="EMBL" id="KAG2388925.1"/>
    </source>
</evidence>
<dbReference type="Gene3D" id="1.10.167.10">
    <property type="entry name" value="Regulator of G-protein Signalling 4, domain 2"/>
    <property type="match status" value="1"/>
</dbReference>
<feature type="transmembrane region" description="Helical" evidence="1">
    <location>
        <begin position="584"/>
        <end position="607"/>
    </location>
</feature>
<dbReference type="InterPro" id="IPR044926">
    <property type="entry name" value="RGS_subdomain_2"/>
</dbReference>
<keyword evidence="1" id="KW-1133">Transmembrane helix</keyword>
<name>A0AA88GU50_NAELO</name>
<feature type="transmembrane region" description="Helical" evidence="1">
    <location>
        <begin position="12"/>
        <end position="31"/>
    </location>
</feature>
<feature type="transmembrane region" description="Helical" evidence="1">
    <location>
        <begin position="432"/>
        <end position="453"/>
    </location>
</feature>
<gene>
    <name evidence="3" type="ORF">C9374_000364</name>
</gene>
<sequence length="831" mass="94838">MKRISLLRLVREVFFMFLLVWTILHVNFFVYDDTISSKGVNNISSIFHTTLLRPSVQVQAMPIPNISSSRTPTKSSFQILSNAIRKVSITPNHQIEISKNLHQKTKSWNLPSSLHVITPTLFSSQSLEQSTNIPSILSVTMNLTSTNTSSMIALGTTTSLVMTSLKSKVNGGFTSITDLQQAAKQRHVVVGVHTIIGLDSLYVEKLLGLNSSIHDYRIERMDRPEADCWMGNVFEYFDAVVSTDSYFTIMFRQNRDCYLAEKRFKSFSNVSNDMNIVNIGPYEVLMMNPNGADSTTMELVASQALYTVMKQFVTLLFIPQSLCNSYFIAHDYAVIRAGYGLVNLTQQDVNGFSYYFKNSMRVNHTYYDMALQLLKANISSNVFDSLGIQTQDKLSPQLSSMVFPASCYSCSTSQCMWEDRNSPTPSPLSDSIAISSAVFLGLSLLTYWPLLIIFRNKPSIRRRLIIPWVCPLFTYLIVLDQLFEVSKPCYMLHNIIIYFASMYNIVIYYTVMTRFTILRNLYTILRKCKTETQIKIVKFIVSKTFTITTALVLGFILSCVVALAPLATYREEFFGYNSQYVSSLVVSLISIIFAAASLFAVVVNVMFGIPTIKSKGMLYFLFFDDPFFIRFDAIFLTTGAILVAVSLFTSASMIPTYNGIVSFLTYALGFMYYGGVAIVFEILKILFFRAPNGTGEHWEQKLDDVSFMLLLKEFAEKEMSLENIYCYEKLKEMEKKSSDNNPRLSVSDLDFLYNNFMKPFCKNEINFSNETKKDFDVILSQCKKNEDVRYSSLKQIMMIPLMINIRDTYMRLVRTNEYRKWETAKSMLDGN</sequence>
<comment type="caution">
    <text evidence="3">The sequence shown here is derived from an EMBL/GenBank/DDBJ whole genome shotgun (WGS) entry which is preliminary data.</text>
</comment>
<feature type="domain" description="RGS" evidence="2">
    <location>
        <begin position="697"/>
        <end position="757"/>
    </location>
</feature>
<keyword evidence="1" id="KW-0472">Membrane</keyword>
<protein>
    <recommendedName>
        <fullName evidence="2">RGS domain-containing protein</fullName>
    </recommendedName>
</protein>
<proteinExistence type="predicted"/>
<feature type="transmembrane region" description="Helical" evidence="1">
    <location>
        <begin position="627"/>
        <end position="648"/>
    </location>
</feature>
<dbReference type="InterPro" id="IPR036305">
    <property type="entry name" value="RGS_sf"/>
</dbReference>
<evidence type="ECO:0000313" key="4">
    <source>
        <dbReference type="Proteomes" id="UP000816034"/>
    </source>
</evidence>
<evidence type="ECO:0000259" key="2">
    <source>
        <dbReference type="PROSITE" id="PS50132"/>
    </source>
</evidence>
<organism evidence="3 4">
    <name type="scientific">Naegleria lovaniensis</name>
    <name type="common">Amoeba</name>
    <dbReference type="NCBI Taxonomy" id="51637"/>
    <lineage>
        <taxon>Eukaryota</taxon>
        <taxon>Discoba</taxon>
        <taxon>Heterolobosea</taxon>
        <taxon>Tetramitia</taxon>
        <taxon>Eutetramitia</taxon>
        <taxon>Vahlkampfiidae</taxon>
        <taxon>Naegleria</taxon>
    </lineage>
</organism>
<dbReference type="SUPFAM" id="SSF48097">
    <property type="entry name" value="Regulator of G-protein signaling, RGS"/>
    <property type="match status" value="1"/>
</dbReference>